<dbReference type="GO" id="GO:0006355">
    <property type="term" value="P:regulation of DNA-templated transcription"/>
    <property type="evidence" value="ECO:0007669"/>
    <property type="project" value="InterPro"/>
</dbReference>
<evidence type="ECO:0000313" key="2">
    <source>
        <dbReference type="Proteomes" id="UP000183508"/>
    </source>
</evidence>
<gene>
    <name evidence="1" type="ORF">SAMN05421543_12348</name>
</gene>
<sequence length="96" mass="11603">MERDLHETELTNRIKASGIIERLREAMDREDRDAVEAIVRELVHFMESEEEEYEKRTFEIRKSLHKRMKQYCARHGYTQKTFINVAIEAFLDLEND</sequence>
<dbReference type="AlphaFoldDB" id="A0A1I7L2V2"/>
<organism evidence="1 2">
    <name type="scientific">Alicyclobacillus macrosporangiidus</name>
    <dbReference type="NCBI Taxonomy" id="392015"/>
    <lineage>
        <taxon>Bacteria</taxon>
        <taxon>Bacillati</taxon>
        <taxon>Bacillota</taxon>
        <taxon>Bacilli</taxon>
        <taxon>Bacillales</taxon>
        <taxon>Alicyclobacillaceae</taxon>
        <taxon>Alicyclobacillus</taxon>
    </lineage>
</organism>
<dbReference type="STRING" id="392015.SAMN05421543_12348"/>
<dbReference type="EMBL" id="FPBV01000023">
    <property type="protein sequence ID" value="SFV03836.1"/>
    <property type="molecule type" value="Genomic_DNA"/>
</dbReference>
<dbReference type="InterPro" id="IPR010985">
    <property type="entry name" value="Ribbon_hlx_hlx"/>
</dbReference>
<keyword evidence="2" id="KW-1185">Reference proteome</keyword>
<evidence type="ECO:0000313" key="1">
    <source>
        <dbReference type="EMBL" id="SFV03836.1"/>
    </source>
</evidence>
<dbReference type="InterPro" id="IPR013321">
    <property type="entry name" value="Arc_rbn_hlx_hlx"/>
</dbReference>
<reference evidence="2" key="1">
    <citation type="submission" date="2016-10" db="EMBL/GenBank/DDBJ databases">
        <authorList>
            <person name="Varghese N."/>
        </authorList>
    </citation>
    <scope>NUCLEOTIDE SEQUENCE [LARGE SCALE GENOMIC DNA]</scope>
    <source>
        <strain evidence="2">DSM 17980</strain>
    </source>
</reference>
<protein>
    <submittedName>
        <fullName evidence="1">Uncharacterized protein</fullName>
    </submittedName>
</protein>
<dbReference type="Proteomes" id="UP000183508">
    <property type="component" value="Unassembled WGS sequence"/>
</dbReference>
<accession>A0A1I7L2V2</accession>
<dbReference type="SUPFAM" id="SSF47598">
    <property type="entry name" value="Ribbon-helix-helix"/>
    <property type="match status" value="1"/>
</dbReference>
<name>A0A1I7L2V2_9BACL</name>
<dbReference type="Gene3D" id="1.10.1220.10">
    <property type="entry name" value="Met repressor-like"/>
    <property type="match status" value="1"/>
</dbReference>
<proteinExistence type="predicted"/>
<dbReference type="RefSeq" id="WP_074955601.1">
    <property type="nucleotide sequence ID" value="NZ_FPBV01000023.1"/>
</dbReference>